<feature type="transmembrane region" description="Helical" evidence="1">
    <location>
        <begin position="21"/>
        <end position="40"/>
    </location>
</feature>
<keyword evidence="1" id="KW-0472">Membrane</keyword>
<evidence type="ECO:0000313" key="3">
    <source>
        <dbReference type="Proteomes" id="UP000325375"/>
    </source>
</evidence>
<name>A0A5E7DLR6_PSEFL</name>
<protein>
    <submittedName>
        <fullName evidence="2">Uncharacterized protein</fullName>
    </submittedName>
</protein>
<reference evidence="2 3" key="1">
    <citation type="submission" date="2019-09" db="EMBL/GenBank/DDBJ databases">
        <authorList>
            <person name="Chandra G."/>
            <person name="Truman W A."/>
        </authorList>
    </citation>
    <scope>NUCLEOTIDE SEQUENCE [LARGE SCALE GENOMIC DNA]</scope>
    <source>
        <strain evidence="2">PS718</strain>
    </source>
</reference>
<feature type="transmembrane region" description="Helical" evidence="1">
    <location>
        <begin position="60"/>
        <end position="81"/>
    </location>
</feature>
<proteinExistence type="predicted"/>
<keyword evidence="1" id="KW-1133">Transmembrane helix</keyword>
<evidence type="ECO:0000313" key="2">
    <source>
        <dbReference type="EMBL" id="VVO14568.1"/>
    </source>
</evidence>
<dbReference type="AlphaFoldDB" id="A0A5E7DLR6"/>
<keyword evidence="1" id="KW-0812">Transmembrane</keyword>
<feature type="transmembrane region" description="Helical" evidence="1">
    <location>
        <begin position="93"/>
        <end position="111"/>
    </location>
</feature>
<evidence type="ECO:0000256" key="1">
    <source>
        <dbReference type="SAM" id="Phobius"/>
    </source>
</evidence>
<sequence>MRLSKSVTSETGRPLHAGAMLWQLTQMLWVGGLWLIHFGLQPALVRIGLAPLLIDEVASAFEVLVVGFSAACVIFQALVLLQAEGLGSLWRDFRGQVLLMALYACAMYVAVRVGWPDAQRWQVFSYLVLGFSGLVLVMQPVPGWSGRVREAHP</sequence>
<organism evidence="2 3">
    <name type="scientific">Pseudomonas fluorescens</name>
    <dbReference type="NCBI Taxonomy" id="294"/>
    <lineage>
        <taxon>Bacteria</taxon>
        <taxon>Pseudomonadati</taxon>
        <taxon>Pseudomonadota</taxon>
        <taxon>Gammaproteobacteria</taxon>
        <taxon>Pseudomonadales</taxon>
        <taxon>Pseudomonadaceae</taxon>
        <taxon>Pseudomonas</taxon>
    </lineage>
</organism>
<gene>
    <name evidence="2" type="ORF">PS718_03709</name>
</gene>
<accession>A0A5E7DLR6</accession>
<feature type="transmembrane region" description="Helical" evidence="1">
    <location>
        <begin position="123"/>
        <end position="141"/>
    </location>
</feature>
<dbReference type="EMBL" id="CABVHX010000017">
    <property type="protein sequence ID" value="VVO14568.1"/>
    <property type="molecule type" value="Genomic_DNA"/>
</dbReference>
<dbReference type="Proteomes" id="UP000325375">
    <property type="component" value="Unassembled WGS sequence"/>
</dbReference>